<reference evidence="1 2" key="1">
    <citation type="journal article" date="2021" name="Sci. Rep.">
        <title>Chromosome anchoring in Senegalese sole (Solea senegalensis) reveals sex-associated markers and genome rearrangements in flatfish.</title>
        <authorList>
            <person name="Guerrero-Cozar I."/>
            <person name="Gomez-Garrido J."/>
            <person name="Berbel C."/>
            <person name="Martinez-Blanch J.F."/>
            <person name="Alioto T."/>
            <person name="Claros M.G."/>
            <person name="Gagnaire P.A."/>
            <person name="Manchado M."/>
        </authorList>
    </citation>
    <scope>NUCLEOTIDE SEQUENCE [LARGE SCALE GENOMIC DNA]</scope>
    <source>
        <strain evidence="1">Sse05_10M</strain>
    </source>
</reference>
<evidence type="ECO:0000313" key="1">
    <source>
        <dbReference type="EMBL" id="KAG7493290.1"/>
    </source>
</evidence>
<organism evidence="1 2">
    <name type="scientific">Solea senegalensis</name>
    <name type="common">Senegalese sole</name>
    <dbReference type="NCBI Taxonomy" id="28829"/>
    <lineage>
        <taxon>Eukaryota</taxon>
        <taxon>Metazoa</taxon>
        <taxon>Chordata</taxon>
        <taxon>Craniata</taxon>
        <taxon>Vertebrata</taxon>
        <taxon>Euteleostomi</taxon>
        <taxon>Actinopterygii</taxon>
        <taxon>Neopterygii</taxon>
        <taxon>Teleostei</taxon>
        <taxon>Neoteleostei</taxon>
        <taxon>Acanthomorphata</taxon>
        <taxon>Carangaria</taxon>
        <taxon>Pleuronectiformes</taxon>
        <taxon>Pleuronectoidei</taxon>
        <taxon>Soleidae</taxon>
        <taxon>Solea</taxon>
    </lineage>
</organism>
<keyword evidence="2" id="KW-1185">Reference proteome</keyword>
<dbReference type="Proteomes" id="UP000693946">
    <property type="component" value="Linkage Group LG4"/>
</dbReference>
<sequence>MATDLIKVATGNLQLPENKSSVSVAAETFPTSPLQSGRQDPLDNNDTQAFHMMDSLKVSVLMQSSHALEMAKIKCTTAARNKCGTFYKLHAAVPTELHESKPCGQRVGGGSRAVVVCPGWVLPVLGEGQEVISLKGATGRGEGRAESVGPLSMTYNLILAECGVVKSKKESRRHRDAETQRHRGAGLYQRLFHNSFRPIRSRGKLPGDLSVSWL</sequence>
<accession>A0AAV6QMP8</accession>
<dbReference type="EMBL" id="JAGKHQ010000016">
    <property type="protein sequence ID" value="KAG7493290.1"/>
    <property type="molecule type" value="Genomic_DNA"/>
</dbReference>
<protein>
    <submittedName>
        <fullName evidence="1">Uncharacterized protein</fullName>
    </submittedName>
</protein>
<dbReference type="AlphaFoldDB" id="A0AAV6QMP8"/>
<gene>
    <name evidence="1" type="ORF">JOB18_005622</name>
</gene>
<comment type="caution">
    <text evidence="1">The sequence shown here is derived from an EMBL/GenBank/DDBJ whole genome shotgun (WGS) entry which is preliminary data.</text>
</comment>
<proteinExistence type="predicted"/>
<name>A0AAV6QMP8_SOLSE</name>
<evidence type="ECO:0000313" key="2">
    <source>
        <dbReference type="Proteomes" id="UP000693946"/>
    </source>
</evidence>